<evidence type="ECO:0000256" key="1">
    <source>
        <dbReference type="ARBA" id="ARBA00001971"/>
    </source>
</evidence>
<keyword evidence="8" id="KW-0503">Monooxygenase</keyword>
<comment type="caution">
    <text evidence="10">The sequence shown here is derived from an EMBL/GenBank/DDBJ whole genome shotgun (WGS) entry which is preliminary data.</text>
</comment>
<dbReference type="PRINTS" id="PR00463">
    <property type="entry name" value="EP450I"/>
</dbReference>
<evidence type="ECO:0000313" key="10">
    <source>
        <dbReference type="EMBL" id="KAB1205280.1"/>
    </source>
</evidence>
<comment type="cofactor">
    <cofactor evidence="1 7">
        <name>heme</name>
        <dbReference type="ChEBI" id="CHEBI:30413"/>
    </cofactor>
</comment>
<evidence type="ECO:0000256" key="7">
    <source>
        <dbReference type="PIRSR" id="PIRSR602401-1"/>
    </source>
</evidence>
<dbReference type="Pfam" id="PF00067">
    <property type="entry name" value="p450"/>
    <property type="match status" value="1"/>
</dbReference>
<keyword evidence="11" id="KW-1185">Reference proteome</keyword>
<sequence length="511" mass="57865">MEAWFVVLISLCACVSVKSLFSILFSSKTTKKNELKGKLPPGPRPLPFIGNLLLLPKSMVELRSVIYSLSHKYGPIITLRLGSQPLIFITSYSLAHQALVRNSAAFASRPAMVPVSVVLSNKRKDIGASPYGPTWRVLRRNLISEVLHPTRLKSYSLERKRVLESLIKSFNKCSKNNEPVRLLDHLHHAVFSLFIFMAFGEISETAVKDVLHIQYQLLVNYEQFSVFGTWPRLGKLLFRNRWKRYLNFLKSQDDVIFPLIRARKQLKKEQGKEFDLVSYTDTLLDLQVSEEEGKLGEGDILSLCSEFINAGADTSTTMLQWVMAYIVKHPHIQAKLFAEISGVVGHGAEEVKEEDLHKVNYLKAVILECLRIHPPNTSLIPHTVMEDVELCGYTIPKDTTVNIVTSLIGRDPNVWENPMEFRPERLLTSDDINEAGVSDVTAFKMMPFGAGRRMCPGNRLGLLLLEYLVANLVWNFEWKVVDGEGVDLSEKEEFLVVMKNPLRAVVSARVK</sequence>
<dbReference type="EMBL" id="RXIC02000025">
    <property type="protein sequence ID" value="KAB1205280.1"/>
    <property type="molecule type" value="Genomic_DNA"/>
</dbReference>
<dbReference type="InterPro" id="IPR002401">
    <property type="entry name" value="Cyt_P450_E_grp-I"/>
</dbReference>
<evidence type="ECO:0000256" key="3">
    <source>
        <dbReference type="ARBA" id="ARBA00022692"/>
    </source>
</evidence>
<dbReference type="PANTHER" id="PTHR24298">
    <property type="entry name" value="FLAVONOID 3'-MONOOXYGENASE-RELATED"/>
    <property type="match status" value="1"/>
</dbReference>
<dbReference type="GO" id="GO:0020037">
    <property type="term" value="F:heme binding"/>
    <property type="evidence" value="ECO:0007669"/>
    <property type="project" value="InterPro"/>
</dbReference>
<dbReference type="InterPro" id="IPR051103">
    <property type="entry name" value="Plant_metabolite_P450s"/>
</dbReference>
<comment type="subcellular location">
    <subcellularLocation>
        <location evidence="2">Membrane</location>
        <topology evidence="2">Single-pass membrane protein</topology>
    </subcellularLocation>
</comment>
<accession>A0A6A1V1V4</accession>
<dbReference type="GO" id="GO:0016709">
    <property type="term" value="F:oxidoreductase activity, acting on paired donors, with incorporation or reduction of molecular oxygen, NAD(P)H as one donor, and incorporation of one atom of oxygen"/>
    <property type="evidence" value="ECO:0007669"/>
    <property type="project" value="TreeGrafter"/>
</dbReference>
<dbReference type="InterPro" id="IPR001128">
    <property type="entry name" value="Cyt_P450"/>
</dbReference>
<dbReference type="Proteomes" id="UP000516437">
    <property type="component" value="Chromosome 7"/>
</dbReference>
<organism evidence="10 11">
    <name type="scientific">Morella rubra</name>
    <name type="common">Chinese bayberry</name>
    <dbReference type="NCBI Taxonomy" id="262757"/>
    <lineage>
        <taxon>Eukaryota</taxon>
        <taxon>Viridiplantae</taxon>
        <taxon>Streptophyta</taxon>
        <taxon>Embryophyta</taxon>
        <taxon>Tracheophyta</taxon>
        <taxon>Spermatophyta</taxon>
        <taxon>Magnoliopsida</taxon>
        <taxon>eudicotyledons</taxon>
        <taxon>Gunneridae</taxon>
        <taxon>Pentapetalae</taxon>
        <taxon>rosids</taxon>
        <taxon>fabids</taxon>
        <taxon>Fagales</taxon>
        <taxon>Myricaceae</taxon>
        <taxon>Morella</taxon>
    </lineage>
</organism>
<dbReference type="AlphaFoldDB" id="A0A6A1V1V4"/>
<name>A0A6A1V1V4_9ROSI</name>
<gene>
    <name evidence="10" type="ORF">CJ030_MR7G012084</name>
</gene>
<dbReference type="CDD" id="cd11075">
    <property type="entry name" value="CYP77_89"/>
    <property type="match status" value="1"/>
</dbReference>
<keyword evidence="5" id="KW-1133">Transmembrane helix</keyword>
<keyword evidence="4 7" id="KW-0479">Metal-binding</keyword>
<dbReference type="PANTHER" id="PTHR24298:SF800">
    <property type="entry name" value="CYTOCHROME P450 89A2-RELATED"/>
    <property type="match status" value="1"/>
</dbReference>
<evidence type="ECO:0000313" key="11">
    <source>
        <dbReference type="Proteomes" id="UP000516437"/>
    </source>
</evidence>
<feature type="signal peptide" evidence="9">
    <location>
        <begin position="1"/>
        <end position="19"/>
    </location>
</feature>
<evidence type="ECO:0000256" key="9">
    <source>
        <dbReference type="SAM" id="SignalP"/>
    </source>
</evidence>
<dbReference type="OrthoDB" id="1594324at2759"/>
<dbReference type="InterPro" id="IPR017972">
    <property type="entry name" value="Cyt_P450_CS"/>
</dbReference>
<keyword evidence="7 8" id="KW-0349">Heme</keyword>
<dbReference type="InterPro" id="IPR036396">
    <property type="entry name" value="Cyt_P450_sf"/>
</dbReference>
<evidence type="ECO:0000256" key="8">
    <source>
        <dbReference type="RuleBase" id="RU000461"/>
    </source>
</evidence>
<protein>
    <submittedName>
        <fullName evidence="10">Cytochrome P450 89A9</fullName>
    </submittedName>
</protein>
<feature type="binding site" description="axial binding residue" evidence="7">
    <location>
        <position position="455"/>
    </location>
    <ligand>
        <name>heme</name>
        <dbReference type="ChEBI" id="CHEBI:30413"/>
    </ligand>
    <ligandPart>
        <name>Fe</name>
        <dbReference type="ChEBI" id="CHEBI:18248"/>
    </ligandPart>
</feature>
<keyword evidence="7 8" id="KW-0408">Iron</keyword>
<keyword evidence="9" id="KW-0732">Signal</keyword>
<evidence type="ECO:0000256" key="4">
    <source>
        <dbReference type="ARBA" id="ARBA00022723"/>
    </source>
</evidence>
<dbReference type="PRINTS" id="PR00385">
    <property type="entry name" value="P450"/>
</dbReference>
<proteinExistence type="inferred from homology"/>
<evidence type="ECO:0000256" key="6">
    <source>
        <dbReference type="ARBA" id="ARBA00023136"/>
    </source>
</evidence>
<keyword evidence="3" id="KW-0812">Transmembrane</keyword>
<keyword evidence="6" id="KW-0472">Membrane</keyword>
<dbReference type="Gene3D" id="1.10.630.10">
    <property type="entry name" value="Cytochrome P450"/>
    <property type="match status" value="1"/>
</dbReference>
<evidence type="ECO:0000256" key="5">
    <source>
        <dbReference type="ARBA" id="ARBA00022989"/>
    </source>
</evidence>
<comment type="similarity">
    <text evidence="8">Belongs to the cytochrome P450 family.</text>
</comment>
<dbReference type="GO" id="GO:0016020">
    <property type="term" value="C:membrane"/>
    <property type="evidence" value="ECO:0007669"/>
    <property type="project" value="UniProtKB-SubCell"/>
</dbReference>
<keyword evidence="8" id="KW-0560">Oxidoreductase</keyword>
<feature type="chain" id="PRO_5025495136" evidence="9">
    <location>
        <begin position="20"/>
        <end position="511"/>
    </location>
</feature>
<dbReference type="PROSITE" id="PS00086">
    <property type="entry name" value="CYTOCHROME_P450"/>
    <property type="match status" value="1"/>
</dbReference>
<evidence type="ECO:0000256" key="2">
    <source>
        <dbReference type="ARBA" id="ARBA00004167"/>
    </source>
</evidence>
<reference evidence="10 11" key="1">
    <citation type="journal article" date="2019" name="Plant Biotechnol. J.">
        <title>The red bayberry genome and genetic basis of sex determination.</title>
        <authorList>
            <person name="Jia H.M."/>
            <person name="Jia H.J."/>
            <person name="Cai Q.L."/>
            <person name="Wang Y."/>
            <person name="Zhao H.B."/>
            <person name="Yang W.F."/>
            <person name="Wang G.Y."/>
            <person name="Li Y.H."/>
            <person name="Zhan D.L."/>
            <person name="Shen Y.T."/>
            <person name="Niu Q.F."/>
            <person name="Chang L."/>
            <person name="Qiu J."/>
            <person name="Zhao L."/>
            <person name="Xie H.B."/>
            <person name="Fu W.Y."/>
            <person name="Jin J."/>
            <person name="Li X.W."/>
            <person name="Jiao Y."/>
            <person name="Zhou C.C."/>
            <person name="Tu T."/>
            <person name="Chai C.Y."/>
            <person name="Gao J.L."/>
            <person name="Fan L.J."/>
            <person name="van de Weg E."/>
            <person name="Wang J.Y."/>
            <person name="Gao Z.S."/>
        </authorList>
    </citation>
    <scope>NUCLEOTIDE SEQUENCE [LARGE SCALE GENOMIC DNA]</scope>
    <source>
        <tissue evidence="10">Leaves</tissue>
    </source>
</reference>
<dbReference type="SUPFAM" id="SSF48264">
    <property type="entry name" value="Cytochrome P450"/>
    <property type="match status" value="1"/>
</dbReference>
<dbReference type="GO" id="GO:0005506">
    <property type="term" value="F:iron ion binding"/>
    <property type="evidence" value="ECO:0007669"/>
    <property type="project" value="InterPro"/>
</dbReference>